<dbReference type="PANTHER" id="PTHR47637:SF1">
    <property type="entry name" value="CHAPERONE SURA"/>
    <property type="match status" value="1"/>
</dbReference>
<dbReference type="Pfam" id="PF09312">
    <property type="entry name" value="SurA_N"/>
    <property type="match status" value="1"/>
</dbReference>
<evidence type="ECO:0000313" key="5">
    <source>
        <dbReference type="EMBL" id="AZN72441.1"/>
    </source>
</evidence>
<evidence type="ECO:0000256" key="2">
    <source>
        <dbReference type="ARBA" id="ARBA00023110"/>
    </source>
</evidence>
<dbReference type="OrthoDB" id="9791746at2"/>
<dbReference type="PANTHER" id="PTHR47637">
    <property type="entry name" value="CHAPERONE SURA"/>
    <property type="match status" value="1"/>
</dbReference>
<evidence type="ECO:0000256" key="3">
    <source>
        <dbReference type="SAM" id="SignalP"/>
    </source>
</evidence>
<reference evidence="5 6" key="1">
    <citation type="submission" date="2018-09" db="EMBL/GenBank/DDBJ databases">
        <title>Marinorhizobium profundi gen. nov., sp. nov., isolated from a deep-sea sediment sample from the New Britain Trench and proposal of Marinorhizobiaceae fam. nov. in the order Rhizobiales of the class Alphaproteobacteria.</title>
        <authorList>
            <person name="Cao J."/>
        </authorList>
    </citation>
    <scope>NUCLEOTIDE SEQUENCE [LARGE SCALE GENOMIC DNA]</scope>
    <source>
        <strain evidence="5 6">WS11</strain>
    </source>
</reference>
<dbReference type="InterPro" id="IPR050280">
    <property type="entry name" value="OMP_Chaperone_SurA"/>
</dbReference>
<dbReference type="Gene3D" id="1.10.4030.10">
    <property type="entry name" value="Porin chaperone SurA, peptide-binding domain"/>
    <property type="match status" value="1"/>
</dbReference>
<evidence type="ECO:0000259" key="4">
    <source>
        <dbReference type="Pfam" id="PF09312"/>
    </source>
</evidence>
<keyword evidence="6" id="KW-1185">Reference proteome</keyword>
<accession>A0A3S9B6H1</accession>
<proteinExistence type="predicted"/>
<dbReference type="AlphaFoldDB" id="A0A3S9B6H1"/>
<dbReference type="Proteomes" id="UP000268192">
    <property type="component" value="Chromosome"/>
</dbReference>
<evidence type="ECO:0000313" key="6">
    <source>
        <dbReference type="Proteomes" id="UP000268192"/>
    </source>
</evidence>
<feature type="chain" id="PRO_5019389520" evidence="3">
    <location>
        <begin position="36"/>
        <end position="319"/>
    </location>
</feature>
<dbReference type="GO" id="GO:0003755">
    <property type="term" value="F:peptidyl-prolyl cis-trans isomerase activity"/>
    <property type="evidence" value="ECO:0007669"/>
    <property type="project" value="UniProtKB-KW"/>
</dbReference>
<feature type="signal peptide" evidence="3">
    <location>
        <begin position="1"/>
        <end position="35"/>
    </location>
</feature>
<dbReference type="RefSeq" id="WP_126010769.1">
    <property type="nucleotide sequence ID" value="NZ_CP032509.1"/>
</dbReference>
<evidence type="ECO:0000256" key="1">
    <source>
        <dbReference type="ARBA" id="ARBA00022729"/>
    </source>
</evidence>
<organism evidence="5 6">
    <name type="scientific">Georhizobium profundi</name>
    <dbReference type="NCBI Taxonomy" id="2341112"/>
    <lineage>
        <taxon>Bacteria</taxon>
        <taxon>Pseudomonadati</taxon>
        <taxon>Pseudomonadota</taxon>
        <taxon>Alphaproteobacteria</taxon>
        <taxon>Hyphomicrobiales</taxon>
        <taxon>Rhizobiaceae</taxon>
        <taxon>Georhizobium</taxon>
    </lineage>
</organism>
<gene>
    <name evidence="5" type="ORF">D5400_15245</name>
</gene>
<dbReference type="SUPFAM" id="SSF109998">
    <property type="entry name" value="Triger factor/SurA peptide-binding domain-like"/>
    <property type="match status" value="1"/>
</dbReference>
<feature type="domain" description="SurA N-terminal" evidence="4">
    <location>
        <begin position="39"/>
        <end position="143"/>
    </location>
</feature>
<dbReference type="KEGG" id="abaw:D5400_15245"/>
<keyword evidence="2" id="KW-0697">Rotamase</keyword>
<keyword evidence="1 3" id="KW-0732">Signal</keyword>
<dbReference type="InterPro" id="IPR027304">
    <property type="entry name" value="Trigger_fact/SurA_dom_sf"/>
</dbReference>
<protein>
    <submittedName>
        <fullName evidence="5">Peptidylprolyl isomerase</fullName>
    </submittedName>
</protein>
<keyword evidence="5" id="KW-0413">Isomerase</keyword>
<dbReference type="EMBL" id="CP032509">
    <property type="protein sequence ID" value="AZN72441.1"/>
    <property type="molecule type" value="Genomic_DNA"/>
</dbReference>
<sequence length="319" mass="34889">MIDRHKRFARTSLAAAALALLTATATVLPHAPAVAASSIAVVVNNQAITTGDVERRVGLLRLQRETGNLNEKAREQLVNEAIQMQEAARIGGVVSDDQVTQSVNSFASGNNLSIEQLTQVLNQAGVGMDHFRGFVRAQMTWPRVVNARYAGQGGSGGRMSQQDLVARMLERGDNKPTTTEYILQQVIFVVPAAQRSAILSQRQREAEQARARFPGCAASTQFAASLRDVSIRELGRFMQPELPADWKSQIESTSEGGTTAVRSTERGVEFIAVCQARQVSDDRAAEMVFRAEDQENQASQENSQRFLEELKAKAAVSYR</sequence>
<dbReference type="InterPro" id="IPR015391">
    <property type="entry name" value="SurA_N"/>
</dbReference>
<name>A0A3S9B6H1_9HYPH</name>